<gene>
    <name evidence="2" type="ORF">HNR31_002721</name>
</gene>
<keyword evidence="3" id="KW-1185">Reference proteome</keyword>
<feature type="domain" description="N-acetyltransferase" evidence="1">
    <location>
        <begin position="12"/>
        <end position="143"/>
    </location>
</feature>
<dbReference type="AlphaFoldDB" id="A0A7V9Z8C4"/>
<sequence length="143" mass="16806">MFQIIEYIQEPFTLSTDQTKIQIDRVCEFLAQSYWAKTRGRDTIIKSIEHSLCFSLFHEQTQIGFARVITDGATFAYLCDVFVDEAYRGKGLGKWMLQCLLQHPDLIHIRRVLLATQDAHGLYRQFGFQSLQEPERFMEKLHE</sequence>
<dbReference type="RefSeq" id="WP_181556690.1">
    <property type="nucleotide sequence ID" value="NZ_JACDUT010000008.1"/>
</dbReference>
<dbReference type="Pfam" id="PF00583">
    <property type="entry name" value="Acetyltransf_1"/>
    <property type="match status" value="1"/>
</dbReference>
<dbReference type="SUPFAM" id="SSF55729">
    <property type="entry name" value="Acyl-CoA N-acyltransferases (Nat)"/>
    <property type="match status" value="1"/>
</dbReference>
<evidence type="ECO:0000259" key="1">
    <source>
        <dbReference type="PROSITE" id="PS51186"/>
    </source>
</evidence>
<dbReference type="EMBL" id="JACDUT010000008">
    <property type="protein sequence ID" value="MBA2875927.1"/>
    <property type="molecule type" value="Genomic_DNA"/>
</dbReference>
<dbReference type="InterPro" id="IPR053144">
    <property type="entry name" value="Acetyltransferase_Butenolide"/>
</dbReference>
<evidence type="ECO:0000313" key="3">
    <source>
        <dbReference type="Proteomes" id="UP000523087"/>
    </source>
</evidence>
<dbReference type="Proteomes" id="UP000523087">
    <property type="component" value="Unassembled WGS sequence"/>
</dbReference>
<protein>
    <submittedName>
        <fullName evidence="2">GNAT superfamily N-acetyltransferase</fullName>
    </submittedName>
</protein>
<name>A0A7V9Z8C4_9BACL</name>
<dbReference type="PANTHER" id="PTHR43233:SF1">
    <property type="entry name" value="FAMILY N-ACETYLTRANSFERASE, PUTATIVE (AFU_ORTHOLOGUE AFUA_6G03350)-RELATED"/>
    <property type="match status" value="1"/>
</dbReference>
<accession>A0A7V9Z8C4</accession>
<keyword evidence="2" id="KW-0808">Transferase</keyword>
<dbReference type="PANTHER" id="PTHR43233">
    <property type="entry name" value="FAMILY N-ACETYLTRANSFERASE, PUTATIVE (AFU_ORTHOLOGUE AFUA_6G03350)-RELATED"/>
    <property type="match status" value="1"/>
</dbReference>
<dbReference type="CDD" id="cd04301">
    <property type="entry name" value="NAT_SF"/>
    <property type="match status" value="1"/>
</dbReference>
<comment type="caution">
    <text evidence="2">The sequence shown here is derived from an EMBL/GenBank/DDBJ whole genome shotgun (WGS) entry which is preliminary data.</text>
</comment>
<dbReference type="InterPro" id="IPR016181">
    <property type="entry name" value="Acyl_CoA_acyltransferase"/>
</dbReference>
<evidence type="ECO:0000313" key="2">
    <source>
        <dbReference type="EMBL" id="MBA2875927.1"/>
    </source>
</evidence>
<dbReference type="Gene3D" id="3.40.630.30">
    <property type="match status" value="1"/>
</dbReference>
<dbReference type="PROSITE" id="PS51186">
    <property type="entry name" value="GNAT"/>
    <property type="match status" value="1"/>
</dbReference>
<reference evidence="2 3" key="1">
    <citation type="submission" date="2020-07" db="EMBL/GenBank/DDBJ databases">
        <title>Genomic Encyclopedia of Type Strains, Phase IV (KMG-IV): sequencing the most valuable type-strain genomes for metagenomic binning, comparative biology and taxonomic classification.</title>
        <authorList>
            <person name="Goeker M."/>
        </authorList>
    </citation>
    <scope>NUCLEOTIDE SEQUENCE [LARGE SCALE GENOMIC DNA]</scope>
    <source>
        <strain evidence="2 3">DSM 15730</strain>
    </source>
</reference>
<proteinExistence type="predicted"/>
<organism evidence="2 3">
    <name type="scientific">Thermaerobacillus caldiproteolyticus</name>
    <dbReference type="NCBI Taxonomy" id="247480"/>
    <lineage>
        <taxon>Bacteria</taxon>
        <taxon>Bacillati</taxon>
        <taxon>Bacillota</taxon>
        <taxon>Bacilli</taxon>
        <taxon>Bacillales</taxon>
        <taxon>Anoxybacillaceae</taxon>
        <taxon>Thermaerobacillus</taxon>
    </lineage>
</organism>
<dbReference type="GO" id="GO:0016747">
    <property type="term" value="F:acyltransferase activity, transferring groups other than amino-acyl groups"/>
    <property type="evidence" value="ECO:0007669"/>
    <property type="project" value="InterPro"/>
</dbReference>
<dbReference type="InterPro" id="IPR000182">
    <property type="entry name" value="GNAT_dom"/>
</dbReference>